<sequence length="241" mass="27289">MEKMAIIFLPMMVAMVTSRSFDPYDPIGPICPMIACDRNSCKSGFRRNSNGCTYCQCTDPCEQYRCLYPNQKCVSRYVKWSDDYPEAHCTSPKDPNYVCPRASCYRFCQSGFRVDDMGCMTCVCQDPCESETWACPRGQVCSPKKVQCLKEPCYDVPLCHNDTSICPTLKCHKLCKSGYQTSSNGCPSCTCNSLCQEYPDYCPPGEYCVDKGYENCKYPPCNLGRICVHKKYERKEAGPAF</sequence>
<keyword evidence="6" id="KW-0732">Signal</keyword>
<protein>
    <recommendedName>
        <fullName evidence="7">Antistasin-like domain-containing protein</fullName>
    </recommendedName>
</protein>
<dbReference type="EMBL" id="KB095895">
    <property type="protein sequence ID" value="ESO10312.1"/>
    <property type="molecule type" value="Genomic_DNA"/>
</dbReference>
<dbReference type="GO" id="GO:0004867">
    <property type="term" value="F:serine-type endopeptidase inhibitor activity"/>
    <property type="evidence" value="ECO:0000318"/>
    <property type="project" value="GO_Central"/>
</dbReference>
<proteinExistence type="inferred from homology"/>
<keyword evidence="10" id="KW-1185">Reference proteome</keyword>
<dbReference type="KEGG" id="hro:HELRODRAFT_194976"/>
<dbReference type="GO" id="GO:0005615">
    <property type="term" value="C:extracellular space"/>
    <property type="evidence" value="ECO:0000318"/>
    <property type="project" value="GO_Central"/>
</dbReference>
<evidence type="ECO:0000256" key="2">
    <source>
        <dbReference type="ARBA" id="ARBA00008768"/>
    </source>
</evidence>
<dbReference type="PROSITE" id="PS51252">
    <property type="entry name" value="ANTISTASIN"/>
    <property type="match status" value="2"/>
</dbReference>
<feature type="domain" description="Antistasin-like" evidence="7">
    <location>
        <begin position="166"/>
        <end position="191"/>
    </location>
</feature>
<dbReference type="RefSeq" id="XP_009011608.1">
    <property type="nucleotide sequence ID" value="XM_009013360.1"/>
</dbReference>
<dbReference type="Pfam" id="PF02822">
    <property type="entry name" value="Antistasin"/>
    <property type="match status" value="3"/>
</dbReference>
<dbReference type="SUPFAM" id="SSF57262">
    <property type="entry name" value="Leech antihemostatic proteins"/>
    <property type="match status" value="3"/>
</dbReference>
<reference evidence="8 10" key="2">
    <citation type="journal article" date="2013" name="Nature">
        <title>Insights into bilaterian evolution from three spiralian genomes.</title>
        <authorList>
            <person name="Simakov O."/>
            <person name="Marletaz F."/>
            <person name="Cho S.J."/>
            <person name="Edsinger-Gonzales E."/>
            <person name="Havlak P."/>
            <person name="Hellsten U."/>
            <person name="Kuo D.H."/>
            <person name="Larsson T."/>
            <person name="Lv J."/>
            <person name="Arendt D."/>
            <person name="Savage R."/>
            <person name="Osoegawa K."/>
            <person name="de Jong P."/>
            <person name="Grimwood J."/>
            <person name="Chapman J.A."/>
            <person name="Shapiro H."/>
            <person name="Aerts A."/>
            <person name="Otillar R.P."/>
            <person name="Terry A.Y."/>
            <person name="Boore J.L."/>
            <person name="Grigoriev I.V."/>
            <person name="Lindberg D.R."/>
            <person name="Seaver E.C."/>
            <person name="Weisblat D.A."/>
            <person name="Putnam N.H."/>
            <person name="Rokhsar D.S."/>
        </authorList>
    </citation>
    <scope>NUCLEOTIDE SEQUENCE</scope>
</reference>
<dbReference type="AlphaFoldDB" id="T1FWM3"/>
<dbReference type="HOGENOM" id="CLU_1152819_0_0_1"/>
<evidence type="ECO:0000259" key="7">
    <source>
        <dbReference type="PROSITE" id="PS51252"/>
    </source>
</evidence>
<dbReference type="CTD" id="20213218"/>
<reference evidence="9" key="3">
    <citation type="submission" date="2015-06" db="UniProtKB">
        <authorList>
            <consortium name="EnsemblMetazoa"/>
        </authorList>
    </citation>
    <scope>IDENTIFICATION</scope>
</reference>
<evidence type="ECO:0000313" key="9">
    <source>
        <dbReference type="EnsemblMetazoa" id="HelroP194976"/>
    </source>
</evidence>
<keyword evidence="5" id="KW-0722">Serine protease inhibitor</keyword>
<reference evidence="10" key="1">
    <citation type="submission" date="2012-12" db="EMBL/GenBank/DDBJ databases">
        <authorList>
            <person name="Hellsten U."/>
            <person name="Grimwood J."/>
            <person name="Chapman J.A."/>
            <person name="Shapiro H."/>
            <person name="Aerts A."/>
            <person name="Otillar R.P."/>
            <person name="Terry A.Y."/>
            <person name="Boore J.L."/>
            <person name="Simakov O."/>
            <person name="Marletaz F."/>
            <person name="Cho S.-J."/>
            <person name="Edsinger-Gonzales E."/>
            <person name="Havlak P."/>
            <person name="Kuo D.-H."/>
            <person name="Larsson T."/>
            <person name="Lv J."/>
            <person name="Arendt D."/>
            <person name="Savage R."/>
            <person name="Osoegawa K."/>
            <person name="de Jong P."/>
            <person name="Lindberg D.R."/>
            <person name="Seaver E.C."/>
            <person name="Weisblat D.A."/>
            <person name="Putnam N.H."/>
            <person name="Grigoriev I.V."/>
            <person name="Rokhsar D.S."/>
        </authorList>
    </citation>
    <scope>NUCLEOTIDE SEQUENCE</scope>
</reference>
<comment type="similarity">
    <text evidence="2">Belongs to the protease inhibitor I15 (antistasin) family.</text>
</comment>
<dbReference type="EnsemblMetazoa" id="HelroT194976">
    <property type="protein sequence ID" value="HelroP194976"/>
    <property type="gene ID" value="HelroG194976"/>
</dbReference>
<dbReference type="OrthoDB" id="406800at2759"/>
<feature type="signal peptide" evidence="6">
    <location>
        <begin position="1"/>
        <end position="18"/>
    </location>
</feature>
<dbReference type="EMBL" id="AMQM01008985">
    <property type="status" value="NOT_ANNOTATED_CDS"/>
    <property type="molecule type" value="Genomic_DNA"/>
</dbReference>
<feature type="domain" description="Antistasin-like" evidence="7">
    <location>
        <begin position="31"/>
        <end position="57"/>
    </location>
</feature>
<evidence type="ECO:0000256" key="6">
    <source>
        <dbReference type="SAM" id="SignalP"/>
    </source>
</evidence>
<dbReference type="InterPro" id="IPR011061">
    <property type="entry name" value="Hirudin/antistatin"/>
</dbReference>
<dbReference type="GeneID" id="20213218"/>
<feature type="chain" id="PRO_5010981056" description="Antistasin-like domain-containing protein" evidence="6">
    <location>
        <begin position="19"/>
        <end position="241"/>
    </location>
</feature>
<accession>T1FWM3</accession>
<gene>
    <name evidence="9" type="primary">20213218</name>
    <name evidence="8" type="ORF">HELRODRAFT_194976</name>
</gene>
<name>T1FWM3_HELRO</name>
<organism evidence="9 10">
    <name type="scientific">Helobdella robusta</name>
    <name type="common">Californian leech</name>
    <dbReference type="NCBI Taxonomy" id="6412"/>
    <lineage>
        <taxon>Eukaryota</taxon>
        <taxon>Metazoa</taxon>
        <taxon>Spiralia</taxon>
        <taxon>Lophotrochozoa</taxon>
        <taxon>Annelida</taxon>
        <taxon>Clitellata</taxon>
        <taxon>Hirudinea</taxon>
        <taxon>Rhynchobdellida</taxon>
        <taxon>Glossiphoniidae</taxon>
        <taxon>Helobdella</taxon>
    </lineage>
</organism>
<dbReference type="InParanoid" id="T1FWM3"/>
<evidence type="ECO:0000313" key="8">
    <source>
        <dbReference type="EMBL" id="ESO10312.1"/>
    </source>
</evidence>
<evidence type="ECO:0000256" key="5">
    <source>
        <dbReference type="ARBA" id="ARBA00022900"/>
    </source>
</evidence>
<keyword evidence="3" id="KW-0964">Secreted</keyword>
<keyword evidence="4" id="KW-0646">Protease inhibitor</keyword>
<dbReference type="STRING" id="6412.T1FWM3"/>
<dbReference type="Proteomes" id="UP000015101">
    <property type="component" value="Unassembled WGS sequence"/>
</dbReference>
<dbReference type="OMA" id="PCESETW"/>
<evidence type="ECO:0000256" key="4">
    <source>
        <dbReference type="ARBA" id="ARBA00022690"/>
    </source>
</evidence>
<evidence type="ECO:0000256" key="1">
    <source>
        <dbReference type="ARBA" id="ARBA00004613"/>
    </source>
</evidence>
<dbReference type="Gene3D" id="2.10.22.10">
    <property type="entry name" value="Antistasin, domain 1"/>
    <property type="match status" value="3"/>
</dbReference>
<comment type="subcellular location">
    <subcellularLocation>
        <location evidence="1">Secreted</location>
    </subcellularLocation>
</comment>
<dbReference type="InterPro" id="IPR004094">
    <property type="entry name" value="Antistasin-like"/>
</dbReference>
<evidence type="ECO:0000313" key="10">
    <source>
        <dbReference type="Proteomes" id="UP000015101"/>
    </source>
</evidence>
<evidence type="ECO:0000256" key="3">
    <source>
        <dbReference type="ARBA" id="ARBA00022525"/>
    </source>
</evidence>